<feature type="transmembrane region" description="Helical" evidence="1">
    <location>
        <begin position="12"/>
        <end position="34"/>
    </location>
</feature>
<name>A0A0S7XRA2_UNCSA</name>
<dbReference type="EMBL" id="LIZX01000155">
    <property type="protein sequence ID" value="KPJ64951.1"/>
    <property type="molecule type" value="Genomic_DNA"/>
</dbReference>
<sequence>MTLYVLLDYLVYTVSILGMLIIVWGVLLVTRDFVLELLSEDPKSKRLMRQKLGSYLILGLEFFIAADIIRTIVRPDWNEIGMLAAIIALRTVLSYFLGMELREKA</sequence>
<dbReference type="PANTHER" id="PTHR38468:SF1">
    <property type="entry name" value="SLL0939 PROTEIN"/>
    <property type="match status" value="1"/>
</dbReference>
<reference evidence="2 3" key="1">
    <citation type="journal article" date="2015" name="Microbiome">
        <title>Genomic resolution of linkages in carbon, nitrogen, and sulfur cycling among widespread estuary sediment bacteria.</title>
        <authorList>
            <person name="Baker B.J."/>
            <person name="Lazar C.S."/>
            <person name="Teske A.P."/>
            <person name="Dick G.J."/>
        </authorList>
    </citation>
    <scope>NUCLEOTIDE SEQUENCE [LARGE SCALE GENOMIC DNA]</scope>
    <source>
        <strain evidence="2">DG_54_3</strain>
    </source>
</reference>
<dbReference type="PATRIC" id="fig|1703775.3.peg.1367"/>
<dbReference type="AlphaFoldDB" id="A0A0S7XRA2"/>
<evidence type="ECO:0000256" key="1">
    <source>
        <dbReference type="SAM" id="Phobius"/>
    </source>
</evidence>
<proteinExistence type="predicted"/>
<dbReference type="PANTHER" id="PTHR38468">
    <property type="entry name" value="SLL0939 PROTEIN"/>
    <property type="match status" value="1"/>
</dbReference>
<evidence type="ECO:0008006" key="4">
    <source>
        <dbReference type="Google" id="ProtNLM"/>
    </source>
</evidence>
<feature type="transmembrane region" description="Helical" evidence="1">
    <location>
        <begin position="79"/>
        <end position="98"/>
    </location>
</feature>
<keyword evidence="1" id="KW-1133">Transmembrane helix</keyword>
<accession>A0A0S7XRA2</accession>
<organism evidence="2 3">
    <name type="scientific">candidate division WOR-1 bacterium DG_54_3</name>
    <dbReference type="NCBI Taxonomy" id="1703775"/>
    <lineage>
        <taxon>Bacteria</taxon>
        <taxon>Bacillati</taxon>
        <taxon>Saganbacteria</taxon>
    </lineage>
</organism>
<dbReference type="Proteomes" id="UP000051861">
    <property type="component" value="Unassembled WGS sequence"/>
</dbReference>
<evidence type="ECO:0000313" key="3">
    <source>
        <dbReference type="Proteomes" id="UP000051861"/>
    </source>
</evidence>
<gene>
    <name evidence="2" type="ORF">AMJ44_11830</name>
</gene>
<keyword evidence="1" id="KW-0472">Membrane</keyword>
<keyword evidence="1" id="KW-0812">Transmembrane</keyword>
<comment type="caution">
    <text evidence="2">The sequence shown here is derived from an EMBL/GenBank/DDBJ whole genome shotgun (WGS) entry which is preliminary data.</text>
</comment>
<evidence type="ECO:0000313" key="2">
    <source>
        <dbReference type="EMBL" id="KPJ64951.1"/>
    </source>
</evidence>
<feature type="transmembrane region" description="Helical" evidence="1">
    <location>
        <begin position="55"/>
        <end position="73"/>
    </location>
</feature>
<dbReference type="InterPro" id="IPR012427">
    <property type="entry name" value="DUF1622"/>
</dbReference>
<protein>
    <recommendedName>
        <fullName evidence="4">DUF1622 domain-containing protein</fullName>
    </recommendedName>
</protein>
<dbReference type="Pfam" id="PF07784">
    <property type="entry name" value="DUF1622"/>
    <property type="match status" value="1"/>
</dbReference>